<dbReference type="AlphaFoldDB" id="A0A0F7KTG6"/>
<dbReference type="SUPFAM" id="SSF48179">
    <property type="entry name" value="6-phosphogluconate dehydrogenase C-terminal domain-like"/>
    <property type="match status" value="1"/>
</dbReference>
<dbReference type="Pfam" id="PF09130">
    <property type="entry name" value="DUF1932"/>
    <property type="match status" value="1"/>
</dbReference>
<name>A0A0F7KTG6_9SPHN</name>
<keyword evidence="4" id="KW-1185">Reference proteome</keyword>
<accession>A0A0F7KTG6</accession>
<dbReference type="RefSeq" id="WP_046902991.1">
    <property type="nucleotide sequence ID" value="NZ_CP011452.2"/>
</dbReference>
<evidence type="ECO:0000313" key="4">
    <source>
        <dbReference type="Proteomes" id="UP000034392"/>
    </source>
</evidence>
<evidence type="ECO:0000259" key="1">
    <source>
        <dbReference type="Pfam" id="PF03446"/>
    </source>
</evidence>
<dbReference type="Gene3D" id="3.40.50.720">
    <property type="entry name" value="NAD(P)-binding Rossmann-like Domain"/>
    <property type="match status" value="1"/>
</dbReference>
<evidence type="ECO:0000259" key="2">
    <source>
        <dbReference type="Pfam" id="PF09130"/>
    </source>
</evidence>
<dbReference type="Proteomes" id="UP000034392">
    <property type="component" value="Chromosome"/>
</dbReference>
<gene>
    <name evidence="3" type="ORF">WYH_01048</name>
</gene>
<dbReference type="OrthoDB" id="1271986at2"/>
<feature type="domain" description="6-phosphogluconate dehydrogenase NADP-binding" evidence="1">
    <location>
        <begin position="3"/>
        <end position="123"/>
    </location>
</feature>
<feature type="domain" description="Phosphogluconate dehydrogenase NAD-binding putative C-terminal" evidence="2">
    <location>
        <begin position="189"/>
        <end position="252"/>
    </location>
</feature>
<sequence length="277" mass="29152">MASIAVIGAGAMGSGVAKRLHDKGCEVLTLLGGRSNATRERAAHAGMQDATLEQIASAELILSIVPPAQAVAVVEALAPVFAGGNGPIFCDANALPPEAKKDLASRVERLGGQMVDGGIIGGPPADGYDGPHLHLCGEGAEQVADMLCRYGIDARVLPGPIGTAAALKTCFGAINKGIIGLTTAMLLAAQRHGAAEELRKEMDWMLGWLIERQRVAIPKMYPKAYRWDSEMHGISDFLSSEDPAAAKIWEGLGEFYTDRARAQEAGEELEALKKLLA</sequence>
<reference evidence="3" key="1">
    <citation type="submission" date="2015-05" db="EMBL/GenBank/DDBJ databases">
        <title>The complete genome of Altererythrobacter atlanticus strain 26DY36.</title>
        <authorList>
            <person name="Wu Y.-H."/>
            <person name="Cheng H."/>
            <person name="Wu X.-W."/>
        </authorList>
    </citation>
    <scope>NUCLEOTIDE SEQUENCE [LARGE SCALE GENOMIC DNA]</scope>
    <source>
        <strain evidence="3">26DY36</strain>
    </source>
</reference>
<dbReference type="KEGG" id="aay:WYH_01048"/>
<dbReference type="GO" id="GO:0050661">
    <property type="term" value="F:NADP binding"/>
    <property type="evidence" value="ECO:0007669"/>
    <property type="project" value="InterPro"/>
</dbReference>
<dbReference type="InterPro" id="IPR008927">
    <property type="entry name" value="6-PGluconate_DH-like_C_sf"/>
</dbReference>
<dbReference type="STRING" id="1267766.WYH_01048"/>
<dbReference type="Pfam" id="PF03446">
    <property type="entry name" value="NAD_binding_2"/>
    <property type="match status" value="1"/>
</dbReference>
<dbReference type="InterPro" id="IPR015814">
    <property type="entry name" value="Pgluconate_DH_NAD-bd_C"/>
</dbReference>
<evidence type="ECO:0000313" key="3">
    <source>
        <dbReference type="EMBL" id="AKH42095.1"/>
    </source>
</evidence>
<dbReference type="InterPro" id="IPR013328">
    <property type="entry name" value="6PGD_dom2"/>
</dbReference>
<dbReference type="InterPro" id="IPR036291">
    <property type="entry name" value="NAD(P)-bd_dom_sf"/>
</dbReference>
<dbReference type="EMBL" id="CP011452">
    <property type="protein sequence ID" value="AKH42095.1"/>
    <property type="molecule type" value="Genomic_DNA"/>
</dbReference>
<dbReference type="PATRIC" id="fig|1267766.3.peg.1053"/>
<dbReference type="InterPro" id="IPR006115">
    <property type="entry name" value="6PGDH_NADP-bd"/>
</dbReference>
<dbReference type="Gene3D" id="1.10.1040.10">
    <property type="entry name" value="N-(1-d-carboxylethyl)-l-norvaline Dehydrogenase, domain 2"/>
    <property type="match status" value="1"/>
</dbReference>
<organism evidence="3 4">
    <name type="scientific">Croceibacterium atlanticum</name>
    <dbReference type="NCBI Taxonomy" id="1267766"/>
    <lineage>
        <taxon>Bacteria</taxon>
        <taxon>Pseudomonadati</taxon>
        <taxon>Pseudomonadota</taxon>
        <taxon>Alphaproteobacteria</taxon>
        <taxon>Sphingomonadales</taxon>
        <taxon>Erythrobacteraceae</taxon>
        <taxon>Croceibacterium</taxon>
    </lineage>
</organism>
<protein>
    <submittedName>
        <fullName evidence="3">Tartronate semialdehyde reductase</fullName>
    </submittedName>
</protein>
<dbReference type="SUPFAM" id="SSF51735">
    <property type="entry name" value="NAD(P)-binding Rossmann-fold domains"/>
    <property type="match status" value="1"/>
</dbReference>
<proteinExistence type="predicted"/>